<evidence type="ECO:0000313" key="8">
    <source>
        <dbReference type="Proteomes" id="UP000261704"/>
    </source>
</evidence>
<dbReference type="PANTHER" id="PTHR30086:SF20">
    <property type="entry name" value="ARGININE EXPORTER PROTEIN ARGO-RELATED"/>
    <property type="match status" value="1"/>
</dbReference>
<dbReference type="PANTHER" id="PTHR30086">
    <property type="entry name" value="ARGININE EXPORTER PROTEIN ARGO"/>
    <property type="match status" value="1"/>
</dbReference>
<dbReference type="KEGG" id="pamo:BAR1_01925"/>
<evidence type="ECO:0000256" key="5">
    <source>
        <dbReference type="ARBA" id="ARBA00023136"/>
    </source>
</evidence>
<name>A0A347UD70_9RHOB</name>
<dbReference type="RefSeq" id="WP_118941456.1">
    <property type="nucleotide sequence ID" value="NZ_CP032125.1"/>
</dbReference>
<organism evidence="7 8">
    <name type="scientific">Profundibacter amoris</name>
    <dbReference type="NCBI Taxonomy" id="2171755"/>
    <lineage>
        <taxon>Bacteria</taxon>
        <taxon>Pseudomonadati</taxon>
        <taxon>Pseudomonadota</taxon>
        <taxon>Alphaproteobacteria</taxon>
        <taxon>Rhodobacterales</taxon>
        <taxon>Paracoccaceae</taxon>
        <taxon>Profundibacter</taxon>
    </lineage>
</organism>
<dbReference type="InterPro" id="IPR001123">
    <property type="entry name" value="LeuE-type"/>
</dbReference>
<dbReference type="GO" id="GO:0005886">
    <property type="term" value="C:plasma membrane"/>
    <property type="evidence" value="ECO:0007669"/>
    <property type="project" value="UniProtKB-SubCell"/>
</dbReference>
<sequence length="195" mass="20869">MTPHQIPLLFLFLFPLAYSPGPGNMFFAALGARYGVAASLPATFGYHAATLIVSFAIGAGVTVALDPASRSFTLIQTLGAIYLLWLAFKLYRSHNAQSLADTRPATALDGAILLLLNPKGYLIMALLFTQFPGETLFETALVATLFTANNLLAFLVWTFAGQTLSRLFNSPAAAHRINTGFAICLAGVALWLLLS</sequence>
<reference evidence="7 8" key="1">
    <citation type="submission" date="2018-09" db="EMBL/GenBank/DDBJ databases">
        <title>Profundibacter amoris BAR1 gen. nov., sp. nov., a new member of the Roseobacter clade isolated at Lokis Castle Vent Field on the Arctic Mid-Oceanic Ridge.</title>
        <authorList>
            <person name="Le Moine Bauer S."/>
            <person name="Sjoeberg A.G."/>
            <person name="L'Haridon S."/>
            <person name="Stokke R."/>
            <person name="Roalkvam I."/>
            <person name="Steen I.H."/>
            <person name="Dahle H."/>
        </authorList>
    </citation>
    <scope>NUCLEOTIDE SEQUENCE [LARGE SCALE GENOMIC DNA]</scope>
    <source>
        <strain evidence="7 8">BAR1</strain>
    </source>
</reference>
<dbReference type="EMBL" id="CP032125">
    <property type="protein sequence ID" value="AXX96798.1"/>
    <property type="molecule type" value="Genomic_DNA"/>
</dbReference>
<dbReference type="AlphaFoldDB" id="A0A347UD70"/>
<evidence type="ECO:0000256" key="1">
    <source>
        <dbReference type="ARBA" id="ARBA00004651"/>
    </source>
</evidence>
<feature type="transmembrane region" description="Helical" evidence="6">
    <location>
        <begin position="72"/>
        <end position="91"/>
    </location>
</feature>
<comment type="subcellular location">
    <subcellularLocation>
        <location evidence="1">Cell membrane</location>
        <topology evidence="1">Multi-pass membrane protein</topology>
    </subcellularLocation>
</comment>
<keyword evidence="4 6" id="KW-1133">Transmembrane helix</keyword>
<feature type="transmembrane region" description="Helical" evidence="6">
    <location>
        <begin position="140"/>
        <end position="160"/>
    </location>
</feature>
<dbReference type="OrthoDB" id="9812084at2"/>
<feature type="transmembrane region" description="Helical" evidence="6">
    <location>
        <begin position="172"/>
        <end position="194"/>
    </location>
</feature>
<keyword evidence="3 6" id="KW-0812">Transmembrane</keyword>
<evidence type="ECO:0000256" key="2">
    <source>
        <dbReference type="ARBA" id="ARBA00022475"/>
    </source>
</evidence>
<evidence type="ECO:0000256" key="3">
    <source>
        <dbReference type="ARBA" id="ARBA00022692"/>
    </source>
</evidence>
<feature type="transmembrane region" description="Helical" evidence="6">
    <location>
        <begin position="47"/>
        <end position="65"/>
    </location>
</feature>
<evidence type="ECO:0000256" key="6">
    <source>
        <dbReference type="SAM" id="Phobius"/>
    </source>
</evidence>
<evidence type="ECO:0000313" key="7">
    <source>
        <dbReference type="EMBL" id="AXX96798.1"/>
    </source>
</evidence>
<dbReference type="GO" id="GO:0015171">
    <property type="term" value="F:amino acid transmembrane transporter activity"/>
    <property type="evidence" value="ECO:0007669"/>
    <property type="project" value="TreeGrafter"/>
</dbReference>
<keyword evidence="5 6" id="KW-0472">Membrane</keyword>
<dbReference type="Proteomes" id="UP000261704">
    <property type="component" value="Chromosome"/>
</dbReference>
<keyword evidence="8" id="KW-1185">Reference proteome</keyword>
<feature type="transmembrane region" description="Helical" evidence="6">
    <location>
        <begin position="111"/>
        <end position="128"/>
    </location>
</feature>
<accession>A0A347UD70</accession>
<proteinExistence type="predicted"/>
<gene>
    <name evidence="7" type="ORF">BAR1_01925</name>
</gene>
<dbReference type="Pfam" id="PF01810">
    <property type="entry name" value="LysE"/>
    <property type="match status" value="1"/>
</dbReference>
<evidence type="ECO:0000256" key="4">
    <source>
        <dbReference type="ARBA" id="ARBA00022989"/>
    </source>
</evidence>
<protein>
    <submittedName>
        <fullName evidence="7">LysE family translocator</fullName>
    </submittedName>
</protein>
<keyword evidence="2" id="KW-1003">Cell membrane</keyword>